<keyword evidence="2" id="KW-0472">Membrane</keyword>
<keyword evidence="2" id="KW-0812">Transmembrane</keyword>
<feature type="compositionally biased region" description="Low complexity" evidence="1">
    <location>
        <begin position="168"/>
        <end position="177"/>
    </location>
</feature>
<evidence type="ECO:0000313" key="3">
    <source>
        <dbReference type="EMBL" id="QMV46671.1"/>
    </source>
</evidence>
<feature type="compositionally biased region" description="Basic and acidic residues" evidence="1">
    <location>
        <begin position="257"/>
        <end position="285"/>
    </location>
</feature>
<feature type="transmembrane region" description="Helical" evidence="2">
    <location>
        <begin position="292"/>
        <end position="311"/>
    </location>
</feature>
<feature type="compositionally biased region" description="Acidic residues" evidence="1">
    <location>
        <begin position="218"/>
        <end position="230"/>
    </location>
</feature>
<dbReference type="AlphaFoldDB" id="A0A7G5CBT7"/>
<reference evidence="3" key="1">
    <citation type="journal article" date="2020" name="Mol. Biol. Evol.">
        <title>Life and death of selfish genes: comparative genomics reveals the dynamic evolution of cytoplasmic incompatibility.</title>
        <authorList>
            <person name="Martinez J."/>
            <person name="Klasson L."/>
            <person name="Welch J."/>
            <person name="Jiggins F.M."/>
        </authorList>
    </citation>
    <scope>NUCLEOTIDE SEQUENCE [LARGE SCALE GENOMIC DNA]</scope>
    <source>
        <strain evidence="3">WNik</strain>
    </source>
</reference>
<dbReference type="Proteomes" id="UP000515596">
    <property type="component" value="Chromosome"/>
</dbReference>
<name>A0A7G5CBT7_WOLPI</name>
<feature type="compositionally biased region" description="Polar residues" evidence="1">
    <location>
        <begin position="145"/>
        <end position="154"/>
    </location>
</feature>
<evidence type="ECO:0000256" key="2">
    <source>
        <dbReference type="SAM" id="Phobius"/>
    </source>
</evidence>
<proteinExistence type="predicted"/>
<feature type="region of interest" description="Disordered" evidence="1">
    <location>
        <begin position="136"/>
        <end position="285"/>
    </location>
</feature>
<dbReference type="EMBL" id="CP050530">
    <property type="protein sequence ID" value="QMV46671.1"/>
    <property type="molecule type" value="Genomic_DNA"/>
</dbReference>
<sequence>MLNTVKNPERMYDIIFEAVTKKREAVQETTRTCKQFFKQGADPQVLIRLEEVLRERQDEQAVRKHLESSKPGASPEALAKLKKLAKKKREDYKYYIKDFLPQLKKEITQSKKLDPTKRVEIEKIIMELITLDAVSKNDNKDHSDSTMQNQNTTAGAVEVPSGANTSKLSSGSDLDSGIESPRTNEESLESPVSSRRSSLILVTSTSSEESLNSTLNSVEEDNGLQPEDEGEIKLAHLTKTRAKGPSGRRSPSKHHEKKDPMQPEEKEEKAVSSKQEASKDILSKKQSNDRNLHVALAAGCALLAVGCLVAAAIAKSGILCVIGAVFAIEAITTWYLTPSSELTSTNLSRPVDDKELTAL</sequence>
<feature type="transmembrane region" description="Helical" evidence="2">
    <location>
        <begin position="318"/>
        <end position="337"/>
    </location>
</feature>
<keyword evidence="2" id="KW-1133">Transmembrane helix</keyword>
<gene>
    <name evidence="3" type="ORF">HC356_00620</name>
</gene>
<evidence type="ECO:0000256" key="1">
    <source>
        <dbReference type="SAM" id="MobiDB-lite"/>
    </source>
</evidence>
<protein>
    <submittedName>
        <fullName evidence="3">Uncharacterized protein</fullName>
    </submittedName>
</protein>
<feature type="compositionally biased region" description="Low complexity" evidence="1">
    <location>
        <begin position="189"/>
        <end position="217"/>
    </location>
</feature>
<organism evidence="3">
    <name type="scientific">Wolbachia pipientis</name>
    <dbReference type="NCBI Taxonomy" id="955"/>
    <lineage>
        <taxon>Bacteria</taxon>
        <taxon>Pseudomonadati</taxon>
        <taxon>Pseudomonadota</taxon>
        <taxon>Alphaproteobacteria</taxon>
        <taxon>Rickettsiales</taxon>
        <taxon>Anaplasmataceae</taxon>
        <taxon>Wolbachieae</taxon>
        <taxon>Wolbachia</taxon>
    </lineage>
</organism>
<accession>A0A7G5CBT7</accession>
<dbReference type="RefSeq" id="WP_182183520.1">
    <property type="nucleotide sequence ID" value="NZ_CP050530.1"/>
</dbReference>